<dbReference type="InterPro" id="IPR014576">
    <property type="entry name" value="Pesterase_YhaO"/>
</dbReference>
<dbReference type="RefSeq" id="WP_145111255.1">
    <property type="nucleotide sequence ID" value="NZ_CP036349.1"/>
</dbReference>
<feature type="domain" description="Calcineurin-like phosphoesterase" evidence="2">
    <location>
        <begin position="2"/>
        <end position="197"/>
    </location>
</feature>
<dbReference type="InterPro" id="IPR050535">
    <property type="entry name" value="DNA_Repair-Maintenance_Comp"/>
</dbReference>
<dbReference type="InterPro" id="IPR029052">
    <property type="entry name" value="Metallo-depent_PP-like"/>
</dbReference>
<dbReference type="InterPro" id="IPR041796">
    <property type="entry name" value="Mre11_N"/>
</dbReference>
<dbReference type="PANTHER" id="PTHR30337:SF7">
    <property type="entry name" value="PHOSPHOESTERASE"/>
    <property type="match status" value="1"/>
</dbReference>
<dbReference type="InterPro" id="IPR004843">
    <property type="entry name" value="Calcineurin-like_PHP"/>
</dbReference>
<reference evidence="3 4" key="1">
    <citation type="submission" date="2019-02" db="EMBL/GenBank/DDBJ databases">
        <title>Deep-cultivation of Planctomycetes and their phenomic and genomic characterization uncovers novel biology.</title>
        <authorList>
            <person name="Wiegand S."/>
            <person name="Jogler M."/>
            <person name="Boedeker C."/>
            <person name="Pinto D."/>
            <person name="Vollmers J."/>
            <person name="Rivas-Marin E."/>
            <person name="Kohn T."/>
            <person name="Peeters S.H."/>
            <person name="Heuer A."/>
            <person name="Rast P."/>
            <person name="Oberbeckmann S."/>
            <person name="Bunk B."/>
            <person name="Jeske O."/>
            <person name="Meyerdierks A."/>
            <person name="Storesund J.E."/>
            <person name="Kallscheuer N."/>
            <person name="Luecker S."/>
            <person name="Lage O.M."/>
            <person name="Pohl T."/>
            <person name="Merkel B.J."/>
            <person name="Hornburger P."/>
            <person name="Mueller R.-W."/>
            <person name="Bruemmer F."/>
            <person name="Labrenz M."/>
            <person name="Spormann A.M."/>
            <person name="Op den Camp H."/>
            <person name="Overmann J."/>
            <person name="Amann R."/>
            <person name="Jetten M.S.M."/>
            <person name="Mascher T."/>
            <person name="Medema M.H."/>
            <person name="Devos D.P."/>
            <person name="Kaster A.-K."/>
            <person name="Ovreas L."/>
            <person name="Rohde M."/>
            <person name="Galperin M.Y."/>
            <person name="Jogler C."/>
        </authorList>
    </citation>
    <scope>NUCLEOTIDE SEQUENCE [LARGE SCALE GENOMIC DNA]</scope>
    <source>
        <strain evidence="3 4">Spa11</strain>
    </source>
</reference>
<protein>
    <submittedName>
        <fullName evidence="3">Putative metallophosphoesterase YhaO</fullName>
    </submittedName>
</protein>
<dbReference type="EMBL" id="CP036349">
    <property type="protein sequence ID" value="QDV73734.1"/>
    <property type="molecule type" value="Genomic_DNA"/>
</dbReference>
<dbReference type="PIRSF" id="PIRSF033091">
    <property type="entry name" value="Pesterase_YhaO"/>
    <property type="match status" value="1"/>
</dbReference>
<name>A0A518K7H5_9BACT</name>
<dbReference type="SUPFAM" id="SSF56300">
    <property type="entry name" value="Metallo-dependent phosphatases"/>
    <property type="match status" value="1"/>
</dbReference>
<dbReference type="PANTHER" id="PTHR30337">
    <property type="entry name" value="COMPONENT OF ATP-DEPENDENT DSDNA EXONUCLEASE"/>
    <property type="match status" value="1"/>
</dbReference>
<dbReference type="GO" id="GO:0016787">
    <property type="term" value="F:hydrolase activity"/>
    <property type="evidence" value="ECO:0007669"/>
    <property type="project" value="UniProtKB-KW"/>
</dbReference>
<keyword evidence="1" id="KW-0378">Hydrolase</keyword>
<dbReference type="KEGG" id="bmei:Spa11_19330"/>
<proteinExistence type="predicted"/>
<evidence type="ECO:0000313" key="3">
    <source>
        <dbReference type="EMBL" id="QDV73734.1"/>
    </source>
</evidence>
<dbReference type="CDD" id="cd00840">
    <property type="entry name" value="MPP_Mre11_N"/>
    <property type="match status" value="1"/>
</dbReference>
<sequence length="413" mass="44712">MFKFLHAADIHLDSPLRGLDRYEGAPADQIRGATRRAFENLVEVALREEVALVVLAGDLYDGDWRDFNTGLFFVKQMARLKEAGIPAYAVSGNHDATSRITRRLPLPENVHVFPTGEATTVRLEGVDVAIHGQSFAEQCTTEDLAKNYPAAVSGVFNLGVLHTSMTGRDGHGSYAPCSEACLRDRGYDYWALGHIHQREVLSGATTIAYPGNIQGRHIRETGPKGCLVVHVDDNLAADPVFEPLDVLRWEVARVELEGAEGHSDALGRVGDALSQVVEQAEGRFVAVRVVLEGATSLSEAIAAAGRQWVADIRALALDIGAERLWLEKVVNETTPPVDSRPSAEEDTPRAEVASLVGDLLASATAGADIGVDLSDLQQKLPSELSDALRTADSDWWRDVLGEARSRLLAELKG</sequence>
<evidence type="ECO:0000259" key="2">
    <source>
        <dbReference type="Pfam" id="PF00149"/>
    </source>
</evidence>
<keyword evidence="4" id="KW-1185">Reference proteome</keyword>
<organism evidence="3 4">
    <name type="scientific">Botrimarina mediterranea</name>
    <dbReference type="NCBI Taxonomy" id="2528022"/>
    <lineage>
        <taxon>Bacteria</taxon>
        <taxon>Pseudomonadati</taxon>
        <taxon>Planctomycetota</taxon>
        <taxon>Planctomycetia</taxon>
        <taxon>Pirellulales</taxon>
        <taxon>Lacipirellulaceae</taxon>
        <taxon>Botrimarina</taxon>
    </lineage>
</organism>
<dbReference type="Pfam" id="PF00149">
    <property type="entry name" value="Metallophos"/>
    <property type="match status" value="1"/>
</dbReference>
<dbReference type="AlphaFoldDB" id="A0A518K7H5"/>
<accession>A0A518K7H5</accession>
<dbReference type="Gene3D" id="3.60.21.10">
    <property type="match status" value="1"/>
</dbReference>
<evidence type="ECO:0000256" key="1">
    <source>
        <dbReference type="ARBA" id="ARBA00022801"/>
    </source>
</evidence>
<dbReference type="Proteomes" id="UP000316426">
    <property type="component" value="Chromosome"/>
</dbReference>
<evidence type="ECO:0000313" key="4">
    <source>
        <dbReference type="Proteomes" id="UP000316426"/>
    </source>
</evidence>
<gene>
    <name evidence="3" type="primary">yhaO_2</name>
    <name evidence="3" type="ORF">Spa11_19330</name>
</gene>